<evidence type="ECO:0000256" key="2">
    <source>
        <dbReference type="SAM" id="Phobius"/>
    </source>
</evidence>
<name>A0A3R9NXC9_9BACT</name>
<dbReference type="Proteomes" id="UP000269669">
    <property type="component" value="Unassembled WGS sequence"/>
</dbReference>
<evidence type="ECO:0000313" key="3">
    <source>
        <dbReference type="EMBL" id="RSL19045.1"/>
    </source>
</evidence>
<reference evidence="3 4" key="1">
    <citation type="submission" date="2018-12" db="EMBL/GenBank/DDBJ databases">
        <title>Sequencing of bacterial isolates from soil warming experiment in Harvard Forest, Massachusetts, USA.</title>
        <authorList>
            <person name="Deangelis K."/>
        </authorList>
    </citation>
    <scope>NUCLEOTIDE SEQUENCE [LARGE SCALE GENOMIC DNA]</scope>
    <source>
        <strain evidence="3 4">EB153</strain>
    </source>
</reference>
<keyword evidence="4" id="KW-1185">Reference proteome</keyword>
<comment type="caution">
    <text evidence="3">The sequence shown here is derived from an EMBL/GenBank/DDBJ whole genome shotgun (WGS) entry which is preliminary data.</text>
</comment>
<keyword evidence="2" id="KW-0472">Membrane</keyword>
<keyword evidence="2" id="KW-0812">Transmembrane</keyword>
<proteinExistence type="predicted"/>
<feature type="region of interest" description="Disordered" evidence="1">
    <location>
        <begin position="89"/>
        <end position="108"/>
    </location>
</feature>
<protein>
    <submittedName>
        <fullName evidence="3">Uncharacterized protein</fullName>
    </submittedName>
</protein>
<dbReference type="AlphaFoldDB" id="A0A3R9NXC9"/>
<accession>A0A3R9NXC9</accession>
<evidence type="ECO:0000313" key="4">
    <source>
        <dbReference type="Proteomes" id="UP000269669"/>
    </source>
</evidence>
<gene>
    <name evidence="3" type="ORF">EDE15_4661</name>
</gene>
<keyword evidence="2" id="KW-1133">Transmembrane helix</keyword>
<feature type="region of interest" description="Disordered" evidence="1">
    <location>
        <begin position="236"/>
        <end position="263"/>
    </location>
</feature>
<sequence length="263" mass="29682">MLDIHPPHHAATTWRDFFIHIATITIGLFIAIGLEQTVEAIHHLHQRHQLEERLRDELRGNLDKGEEDFRKFAQIRAYILELKSAVVARRTGKPSPPSPPAATDTRRQQIPRAPSIAMWEAAKIDATLSQLPTPEINLYNGVVLQHELTFVAINDFQHAAYALQSFEERFVDSPGAFDMGYPAPPPNLETMSSPDLAEYEFLLAAYIKAIDRLVVRIHFFDRTARAILDGATDRNDLNRRAFPNQQTPALTSTAPIGQSSFNR</sequence>
<feature type="transmembrane region" description="Helical" evidence="2">
    <location>
        <begin position="17"/>
        <end position="34"/>
    </location>
</feature>
<dbReference type="EMBL" id="RSDW01000001">
    <property type="protein sequence ID" value="RSL19045.1"/>
    <property type="molecule type" value="Genomic_DNA"/>
</dbReference>
<organism evidence="3 4">
    <name type="scientific">Edaphobacter aggregans</name>
    <dbReference type="NCBI Taxonomy" id="570835"/>
    <lineage>
        <taxon>Bacteria</taxon>
        <taxon>Pseudomonadati</taxon>
        <taxon>Acidobacteriota</taxon>
        <taxon>Terriglobia</taxon>
        <taxon>Terriglobales</taxon>
        <taxon>Acidobacteriaceae</taxon>
        <taxon>Edaphobacter</taxon>
    </lineage>
</organism>
<evidence type="ECO:0000256" key="1">
    <source>
        <dbReference type="SAM" id="MobiDB-lite"/>
    </source>
</evidence>
<feature type="compositionally biased region" description="Polar residues" evidence="1">
    <location>
        <begin position="243"/>
        <end position="263"/>
    </location>
</feature>